<keyword evidence="2" id="KW-1185">Reference proteome</keyword>
<dbReference type="EMBL" id="JAGYWB010000009">
    <property type="protein sequence ID" value="KAI0510845.1"/>
    <property type="molecule type" value="Genomic_DNA"/>
</dbReference>
<organism evidence="1 2">
    <name type="scientific">Dendrobium nobile</name>
    <name type="common">Orchid</name>
    <dbReference type="NCBI Taxonomy" id="94219"/>
    <lineage>
        <taxon>Eukaryota</taxon>
        <taxon>Viridiplantae</taxon>
        <taxon>Streptophyta</taxon>
        <taxon>Embryophyta</taxon>
        <taxon>Tracheophyta</taxon>
        <taxon>Spermatophyta</taxon>
        <taxon>Magnoliopsida</taxon>
        <taxon>Liliopsida</taxon>
        <taxon>Asparagales</taxon>
        <taxon>Orchidaceae</taxon>
        <taxon>Epidendroideae</taxon>
        <taxon>Malaxideae</taxon>
        <taxon>Dendrobiinae</taxon>
        <taxon>Dendrobium</taxon>
    </lineage>
</organism>
<reference evidence="1" key="1">
    <citation type="journal article" date="2022" name="Front. Genet.">
        <title>Chromosome-Scale Assembly of the Dendrobium nobile Genome Provides Insights Into the Molecular Mechanism of the Biosynthesis of the Medicinal Active Ingredient of Dendrobium.</title>
        <authorList>
            <person name="Xu Q."/>
            <person name="Niu S.-C."/>
            <person name="Li K.-L."/>
            <person name="Zheng P.-J."/>
            <person name="Zhang X.-J."/>
            <person name="Jia Y."/>
            <person name="Liu Y."/>
            <person name="Niu Y.-X."/>
            <person name="Yu L.-H."/>
            <person name="Chen D.-F."/>
            <person name="Zhang G.-Q."/>
        </authorList>
    </citation>
    <scope>NUCLEOTIDE SEQUENCE</scope>
    <source>
        <tissue evidence="1">Leaf</tissue>
    </source>
</reference>
<name>A0A8T3BFZ9_DENNO</name>
<evidence type="ECO:0000313" key="2">
    <source>
        <dbReference type="Proteomes" id="UP000829196"/>
    </source>
</evidence>
<evidence type="ECO:0000313" key="1">
    <source>
        <dbReference type="EMBL" id="KAI0510845.1"/>
    </source>
</evidence>
<protein>
    <submittedName>
        <fullName evidence="1">Uncharacterized protein</fullName>
    </submittedName>
</protein>
<dbReference type="Proteomes" id="UP000829196">
    <property type="component" value="Unassembled WGS sequence"/>
</dbReference>
<proteinExistence type="predicted"/>
<dbReference type="AlphaFoldDB" id="A0A8T3BFZ9"/>
<comment type="caution">
    <text evidence="1">The sequence shown here is derived from an EMBL/GenBank/DDBJ whole genome shotgun (WGS) entry which is preliminary data.</text>
</comment>
<sequence>MRTKTYQHTEEEDDLERIRQWAEVMPHSFQQIRANTKLHDIGVASNTSPNCK</sequence>
<gene>
    <name evidence="1" type="ORF">KFK09_011454</name>
</gene>
<accession>A0A8T3BFZ9</accession>